<keyword evidence="3" id="KW-0442">Lipid degradation</keyword>
<evidence type="ECO:0000256" key="1">
    <source>
        <dbReference type="ARBA" id="ARBA00013201"/>
    </source>
</evidence>
<proteinExistence type="predicted"/>
<evidence type="ECO:0000313" key="9">
    <source>
        <dbReference type="Proteomes" id="UP001220961"/>
    </source>
</evidence>
<evidence type="ECO:0000313" key="8">
    <source>
        <dbReference type="EMBL" id="WFD18094.1"/>
    </source>
</evidence>
<evidence type="ECO:0000256" key="3">
    <source>
        <dbReference type="ARBA" id="ARBA00022963"/>
    </source>
</evidence>
<dbReference type="EMBL" id="CP119908">
    <property type="protein sequence ID" value="WFD18094.1"/>
    <property type="molecule type" value="Genomic_DNA"/>
</dbReference>
<feature type="region of interest" description="Disordered" evidence="7">
    <location>
        <begin position="617"/>
        <end position="645"/>
    </location>
</feature>
<dbReference type="GO" id="GO:0016042">
    <property type="term" value="P:lipid catabolic process"/>
    <property type="evidence" value="ECO:0007669"/>
    <property type="project" value="UniProtKB-KW"/>
</dbReference>
<sequence length="742" mass="84341">MRLPEPKGPFKVGIVDVEVPVRNPKDFIPSYLSRTRVNKLSKNGKKVRTRKAKKVYRTFTAGIEEEETEVEDLGLAEDEFLGEHGFNLRTSTLHFRTILFSLYYPSAELSESERRKYKNPKWLGFPLKKTVKAAWNYIGEYGFWAQLFVPTLITLMRAHPAARVALPLGDPTKVPSDLGCGAAGETIGTMTTQKFPVVVFCHGLAGNRLAYSQFCTELASNGFVVAAIEHRDGSGLGSFVWTGIDSIINSSDVDSPAFAKRLRKNALMGANESVINLSLNEESRLKDDQGKETPSLFSDYTKVPYLPFEKVGLRPFMAEQGEKEIHLRQAQLSMRASEILETMYVLKRINDGDADWVASHRTRSLGSALLGTKEFKKMRQRGLLGHTRDFFADWKGKLNLDFPSLVGHSFGGATLFEFLRRDQDIFQFGIILDPWMDPVRDPLTDESVRGKLTKPVYVINSEGFTMWPDQYVKLRRVTMDGISASPDHRGWLMTLAGTNHGDFSDLPYLLPRIFGSAVTATEAMHTFSVATRAQITALHQNRHLTQIRDGTMPDDIGINKKFVPSGGARIIDEKNLPVSNEMMQFLYQVRVLSKRLNRRHGKNLFWELHGWRYQAQHDPSTRAGRRYKRSQAKEEARYNRRASTGGLNAEMEHEMDESNRDKAILEDPKNKPQFIDPMSDGEDSWYGHLVDTDARTVYDQWHEEVEIAKRHRRPLSLFTIFMWFLGIRKGLAPPGHLLVHDL</sequence>
<comment type="catalytic activity">
    <reaction evidence="6">
        <text>a monoacylglycerol + H2O = glycerol + a fatty acid + H(+)</text>
        <dbReference type="Rhea" id="RHEA:15245"/>
        <dbReference type="ChEBI" id="CHEBI:15377"/>
        <dbReference type="ChEBI" id="CHEBI:15378"/>
        <dbReference type="ChEBI" id="CHEBI:17408"/>
        <dbReference type="ChEBI" id="CHEBI:17754"/>
        <dbReference type="ChEBI" id="CHEBI:28868"/>
    </reaction>
</comment>
<reference evidence="8" key="1">
    <citation type="submission" date="2023-03" db="EMBL/GenBank/DDBJ databases">
        <title>Mating type loci evolution in Malassezia.</title>
        <authorList>
            <person name="Coelho M.A."/>
        </authorList>
    </citation>
    <scope>NUCLEOTIDE SEQUENCE</scope>
    <source>
        <strain evidence="8">CBS 10434</strain>
    </source>
</reference>
<evidence type="ECO:0000256" key="5">
    <source>
        <dbReference type="ARBA" id="ARBA00047591"/>
    </source>
</evidence>
<dbReference type="Gene3D" id="3.40.50.1820">
    <property type="entry name" value="alpha/beta hydrolase"/>
    <property type="match status" value="1"/>
</dbReference>
<name>A0AAF0E462_9BASI</name>
<evidence type="ECO:0000256" key="2">
    <source>
        <dbReference type="ARBA" id="ARBA00022801"/>
    </source>
</evidence>
<keyword evidence="9" id="KW-1185">Reference proteome</keyword>
<organism evidence="8 9">
    <name type="scientific">Malassezia caprae</name>
    <dbReference type="NCBI Taxonomy" id="1381934"/>
    <lineage>
        <taxon>Eukaryota</taxon>
        <taxon>Fungi</taxon>
        <taxon>Dikarya</taxon>
        <taxon>Basidiomycota</taxon>
        <taxon>Ustilaginomycotina</taxon>
        <taxon>Malasseziomycetes</taxon>
        <taxon>Malasseziales</taxon>
        <taxon>Malasseziaceae</taxon>
        <taxon>Malassezia</taxon>
    </lineage>
</organism>
<dbReference type="GO" id="GO:0003847">
    <property type="term" value="F:1-alkyl-2-acetylglycerophosphocholine esterase activity"/>
    <property type="evidence" value="ECO:0007669"/>
    <property type="project" value="UniProtKB-EC"/>
</dbReference>
<dbReference type="Pfam" id="PF03403">
    <property type="entry name" value="PAF-AH_p_II"/>
    <property type="match status" value="2"/>
</dbReference>
<protein>
    <recommendedName>
        <fullName evidence="1">1-alkyl-2-acetylglycerophosphocholine esterase</fullName>
        <ecNumber evidence="1">3.1.1.47</ecNumber>
    </recommendedName>
</protein>
<evidence type="ECO:0000256" key="4">
    <source>
        <dbReference type="ARBA" id="ARBA00023098"/>
    </source>
</evidence>
<dbReference type="Proteomes" id="UP001220961">
    <property type="component" value="Chromosome 1"/>
</dbReference>
<evidence type="ECO:0000256" key="7">
    <source>
        <dbReference type="SAM" id="MobiDB-lite"/>
    </source>
</evidence>
<keyword evidence="4" id="KW-0443">Lipid metabolism</keyword>
<evidence type="ECO:0000256" key="6">
    <source>
        <dbReference type="ARBA" id="ARBA00048461"/>
    </source>
</evidence>
<accession>A0AAF0E462</accession>
<keyword evidence="2 8" id="KW-0378">Hydrolase</keyword>
<dbReference type="InterPro" id="IPR029058">
    <property type="entry name" value="AB_hydrolase_fold"/>
</dbReference>
<gene>
    <name evidence="8" type="ORF">MCAP1_000306</name>
</gene>
<dbReference type="AlphaFoldDB" id="A0AAF0E462"/>
<dbReference type="EC" id="3.1.1.47" evidence="1"/>
<dbReference type="PANTHER" id="PTHR10272:SF0">
    <property type="entry name" value="PLATELET-ACTIVATING FACTOR ACETYLHYDROLASE"/>
    <property type="match status" value="1"/>
</dbReference>
<dbReference type="PANTHER" id="PTHR10272">
    <property type="entry name" value="PLATELET-ACTIVATING FACTOR ACETYLHYDROLASE"/>
    <property type="match status" value="1"/>
</dbReference>
<comment type="catalytic activity">
    <reaction evidence="5">
        <text>a diacylglycerol + H2O = a monoacylglycerol + a fatty acid + H(+)</text>
        <dbReference type="Rhea" id="RHEA:32731"/>
        <dbReference type="ChEBI" id="CHEBI:15377"/>
        <dbReference type="ChEBI" id="CHEBI:15378"/>
        <dbReference type="ChEBI" id="CHEBI:17408"/>
        <dbReference type="ChEBI" id="CHEBI:18035"/>
        <dbReference type="ChEBI" id="CHEBI:28868"/>
    </reaction>
</comment>
<dbReference type="SUPFAM" id="SSF53474">
    <property type="entry name" value="alpha/beta-Hydrolases"/>
    <property type="match status" value="2"/>
</dbReference>